<evidence type="ECO:0000256" key="1">
    <source>
        <dbReference type="ARBA" id="ARBA00023015"/>
    </source>
</evidence>
<dbReference type="Gene3D" id="1.10.10.10">
    <property type="entry name" value="Winged helix-like DNA-binding domain superfamily/Winged helix DNA-binding domain"/>
    <property type="match status" value="1"/>
</dbReference>
<feature type="domain" description="IclR-ED" evidence="5">
    <location>
        <begin position="144"/>
        <end position="319"/>
    </location>
</feature>
<dbReference type="InterPro" id="IPR036390">
    <property type="entry name" value="WH_DNA-bd_sf"/>
</dbReference>
<dbReference type="GO" id="GO:0045892">
    <property type="term" value="P:negative regulation of DNA-templated transcription"/>
    <property type="evidence" value="ECO:0007669"/>
    <property type="project" value="TreeGrafter"/>
</dbReference>
<dbReference type="SUPFAM" id="SSF55781">
    <property type="entry name" value="GAF domain-like"/>
    <property type="match status" value="1"/>
</dbReference>
<evidence type="ECO:0000259" key="4">
    <source>
        <dbReference type="PROSITE" id="PS51077"/>
    </source>
</evidence>
<comment type="caution">
    <text evidence="6">The sequence shown here is derived from an EMBL/GenBank/DDBJ whole genome shotgun (WGS) entry which is preliminary data.</text>
</comment>
<keyword evidence="1" id="KW-0805">Transcription regulation</keyword>
<dbReference type="InterPro" id="IPR050707">
    <property type="entry name" value="HTH_MetabolicPath_Reg"/>
</dbReference>
<dbReference type="Pfam" id="PF09339">
    <property type="entry name" value="HTH_IclR"/>
    <property type="match status" value="1"/>
</dbReference>
<dbReference type="PROSITE" id="PS51077">
    <property type="entry name" value="HTH_ICLR"/>
    <property type="match status" value="1"/>
</dbReference>
<dbReference type="Gene3D" id="3.30.450.40">
    <property type="match status" value="1"/>
</dbReference>
<dbReference type="GO" id="GO:0003677">
    <property type="term" value="F:DNA binding"/>
    <property type="evidence" value="ECO:0007669"/>
    <property type="project" value="UniProtKB-KW"/>
</dbReference>
<keyword evidence="3" id="KW-0804">Transcription</keyword>
<dbReference type="AlphaFoldDB" id="A0A5C8UNN7"/>
<dbReference type="SUPFAM" id="SSF46785">
    <property type="entry name" value="Winged helix' DNA-binding domain"/>
    <property type="match status" value="1"/>
</dbReference>
<dbReference type="Pfam" id="PF01614">
    <property type="entry name" value="IclR_C"/>
    <property type="match status" value="1"/>
</dbReference>
<reference evidence="6 7" key="1">
    <citation type="submission" date="2019-08" db="EMBL/GenBank/DDBJ databases">
        <title>Bacterial whole genome sequence for Glaciihabitans sp. CHu50b-6-2.</title>
        <authorList>
            <person name="Jin L."/>
        </authorList>
    </citation>
    <scope>NUCLEOTIDE SEQUENCE [LARGE SCALE GENOMIC DNA]</scope>
    <source>
        <strain evidence="6 7">CHu50b-6-2</strain>
    </source>
</reference>
<dbReference type="GO" id="GO:0003700">
    <property type="term" value="F:DNA-binding transcription factor activity"/>
    <property type="evidence" value="ECO:0007669"/>
    <property type="project" value="TreeGrafter"/>
</dbReference>
<evidence type="ECO:0000313" key="6">
    <source>
        <dbReference type="EMBL" id="TXN29986.1"/>
    </source>
</evidence>
<dbReference type="PANTHER" id="PTHR30136">
    <property type="entry name" value="HELIX-TURN-HELIX TRANSCRIPTIONAL REGULATOR, ICLR FAMILY"/>
    <property type="match status" value="1"/>
</dbReference>
<keyword evidence="7" id="KW-1185">Reference proteome</keyword>
<dbReference type="EMBL" id="VRMG01000008">
    <property type="protein sequence ID" value="TXN29986.1"/>
    <property type="molecule type" value="Genomic_DNA"/>
</dbReference>
<evidence type="ECO:0000259" key="5">
    <source>
        <dbReference type="PROSITE" id="PS51078"/>
    </source>
</evidence>
<dbReference type="InterPro" id="IPR005471">
    <property type="entry name" value="Tscrpt_reg_IclR_N"/>
</dbReference>
<sequence>MEVEMTLESDHITNNSFTFRSRIVKSSRRCWEEAATCRRVECSHIETGVCTVNIFDRAPSAKRVSEMSITVDDVPEPVSETDKGAIQSIERAGQILSLFDQDTLNLSVATVAERLGLNRTTAHRYLLSLQSSGFLDKTNAPGPILDQLSAFISGRRKVLSLAPPIMRELSDKTQMTVVMSLLGRSGPVVALVEEAAVGTILVTVRVGTVLAPKSAQSRVLVAFQSEQSVISQHLSGMTEVEARMEEVELGKVRRDRLGWADLGHLGLAAVAAPVFGSRNVQAAIALIGTAKMLPTSDNSVPLARDLQTAAAQLSKLVGG</sequence>
<proteinExistence type="predicted"/>
<dbReference type="InterPro" id="IPR029016">
    <property type="entry name" value="GAF-like_dom_sf"/>
</dbReference>
<name>A0A5C8UNN7_9MICO</name>
<evidence type="ECO:0000256" key="3">
    <source>
        <dbReference type="ARBA" id="ARBA00023163"/>
    </source>
</evidence>
<gene>
    <name evidence="6" type="ORF">FVP33_12725</name>
</gene>
<keyword evidence="2" id="KW-0238">DNA-binding</keyword>
<accession>A0A5C8UNN7</accession>
<evidence type="ECO:0000313" key="7">
    <source>
        <dbReference type="Proteomes" id="UP000321379"/>
    </source>
</evidence>
<dbReference type="InterPro" id="IPR014757">
    <property type="entry name" value="Tscrpt_reg_IclR_C"/>
</dbReference>
<dbReference type="PANTHER" id="PTHR30136:SF8">
    <property type="entry name" value="TRANSCRIPTIONAL REGULATORY PROTEIN"/>
    <property type="match status" value="1"/>
</dbReference>
<protein>
    <submittedName>
        <fullName evidence="6">Helix-turn-helix domain-containing protein</fullName>
    </submittedName>
</protein>
<dbReference type="Proteomes" id="UP000321379">
    <property type="component" value="Unassembled WGS sequence"/>
</dbReference>
<dbReference type="InterPro" id="IPR036388">
    <property type="entry name" value="WH-like_DNA-bd_sf"/>
</dbReference>
<evidence type="ECO:0000256" key="2">
    <source>
        <dbReference type="ARBA" id="ARBA00023125"/>
    </source>
</evidence>
<dbReference type="PROSITE" id="PS51078">
    <property type="entry name" value="ICLR_ED"/>
    <property type="match status" value="1"/>
</dbReference>
<dbReference type="SMART" id="SM00346">
    <property type="entry name" value="HTH_ICLR"/>
    <property type="match status" value="1"/>
</dbReference>
<feature type="domain" description="HTH iclR-type" evidence="4">
    <location>
        <begin position="86"/>
        <end position="143"/>
    </location>
</feature>
<organism evidence="6 7">
    <name type="scientific">Lacisediminihabitans profunda</name>
    <dbReference type="NCBI Taxonomy" id="2594790"/>
    <lineage>
        <taxon>Bacteria</taxon>
        <taxon>Bacillati</taxon>
        <taxon>Actinomycetota</taxon>
        <taxon>Actinomycetes</taxon>
        <taxon>Micrococcales</taxon>
        <taxon>Microbacteriaceae</taxon>
        <taxon>Lacisediminihabitans</taxon>
    </lineage>
</organism>